<name>A0A7V8NR99_9BACT</name>
<dbReference type="EMBL" id="JACDQQ010001254">
    <property type="protein sequence ID" value="MBA0085887.1"/>
    <property type="molecule type" value="Genomic_DNA"/>
</dbReference>
<dbReference type="AlphaFoldDB" id="A0A7V8NR99"/>
<keyword evidence="2" id="KW-1185">Reference proteome</keyword>
<evidence type="ECO:0000313" key="2">
    <source>
        <dbReference type="Proteomes" id="UP000567293"/>
    </source>
</evidence>
<evidence type="ECO:0000313" key="1">
    <source>
        <dbReference type="EMBL" id="MBA0085887.1"/>
    </source>
</evidence>
<sequence length="88" mass="10220">MKEFPVDPQKMREMEHLARLLFKLLDEASDGALQPPNPKMGAALFLFSFYDRGEMTYISNANRGDMVKMLQEFIARNPPEMTWDQQHG</sequence>
<dbReference type="Proteomes" id="UP000567293">
    <property type="component" value="Unassembled WGS sequence"/>
</dbReference>
<gene>
    <name evidence="1" type="ORF">HRJ53_12890</name>
</gene>
<accession>A0A7V8NR99</accession>
<reference evidence="1" key="1">
    <citation type="submission" date="2020-06" db="EMBL/GenBank/DDBJ databases">
        <title>Legume-microbial interactions unlock mineral nutrients during tropical forest succession.</title>
        <authorList>
            <person name="Epihov D.Z."/>
        </authorList>
    </citation>
    <scope>NUCLEOTIDE SEQUENCE [LARGE SCALE GENOMIC DNA]</scope>
    <source>
        <strain evidence="1">Pan2503</strain>
    </source>
</reference>
<protein>
    <submittedName>
        <fullName evidence="1">Uncharacterized protein</fullName>
    </submittedName>
</protein>
<comment type="caution">
    <text evidence="1">The sequence shown here is derived from an EMBL/GenBank/DDBJ whole genome shotgun (WGS) entry which is preliminary data.</text>
</comment>
<proteinExistence type="predicted"/>
<organism evidence="1 2">
    <name type="scientific">Candidatus Acidiferrum panamense</name>
    <dbReference type="NCBI Taxonomy" id="2741543"/>
    <lineage>
        <taxon>Bacteria</taxon>
        <taxon>Pseudomonadati</taxon>
        <taxon>Acidobacteriota</taxon>
        <taxon>Terriglobia</taxon>
        <taxon>Candidatus Acidiferrales</taxon>
        <taxon>Candidatus Acidiferrum</taxon>
    </lineage>
</organism>